<protein>
    <submittedName>
        <fullName evidence="1">Uncharacterized protein</fullName>
    </submittedName>
</protein>
<organism evidence="1">
    <name type="scientific">Arion vulgaris</name>
    <dbReference type="NCBI Taxonomy" id="1028688"/>
    <lineage>
        <taxon>Eukaryota</taxon>
        <taxon>Metazoa</taxon>
        <taxon>Spiralia</taxon>
        <taxon>Lophotrochozoa</taxon>
        <taxon>Mollusca</taxon>
        <taxon>Gastropoda</taxon>
        <taxon>Heterobranchia</taxon>
        <taxon>Euthyneura</taxon>
        <taxon>Panpulmonata</taxon>
        <taxon>Eupulmonata</taxon>
        <taxon>Stylommatophora</taxon>
        <taxon>Helicina</taxon>
        <taxon>Arionoidea</taxon>
        <taxon>Arionidae</taxon>
        <taxon>Arion</taxon>
    </lineage>
</organism>
<gene>
    <name evidence="1" type="primary">ORF7886</name>
</gene>
<feature type="non-terminal residue" evidence="1">
    <location>
        <position position="1"/>
    </location>
</feature>
<accession>A0A0B6Y015</accession>
<dbReference type="EMBL" id="HACG01002614">
    <property type="protein sequence ID" value="CEK49479.1"/>
    <property type="molecule type" value="Transcribed_RNA"/>
</dbReference>
<dbReference type="AlphaFoldDB" id="A0A0B6Y015"/>
<reference evidence="1" key="1">
    <citation type="submission" date="2014-12" db="EMBL/GenBank/DDBJ databases">
        <title>Insight into the proteome of Arion vulgaris.</title>
        <authorList>
            <person name="Aradska J."/>
            <person name="Bulat T."/>
            <person name="Smidak R."/>
            <person name="Sarate P."/>
            <person name="Gangsoo J."/>
            <person name="Sialana F."/>
            <person name="Bilban M."/>
            <person name="Lubec G."/>
        </authorList>
    </citation>
    <scope>NUCLEOTIDE SEQUENCE</scope>
    <source>
        <tissue evidence="1">Skin</tissue>
    </source>
</reference>
<name>A0A0B6Y015_9EUPU</name>
<evidence type="ECO:0000313" key="1">
    <source>
        <dbReference type="EMBL" id="CEK49479.1"/>
    </source>
</evidence>
<sequence length="82" mass="9051">EEDKVMSNAEEEQRSSTEIRIISNKVPEVRTRLGSVSSRRRSSFKTGTVGYGQDNLIQSLNGDLSKAVINSNQIMLCPHGSI</sequence>
<proteinExistence type="predicted"/>